<accession>A0AAD4Q4J2</accession>
<reference evidence="2" key="1">
    <citation type="submission" date="2022-01" db="EMBL/GenBank/DDBJ databases">
        <title>Comparative genomics reveals a dynamic genome evolution in the ectomycorrhizal milk-cap (Lactarius) mushrooms.</title>
        <authorList>
            <consortium name="DOE Joint Genome Institute"/>
            <person name="Lebreton A."/>
            <person name="Tang N."/>
            <person name="Kuo A."/>
            <person name="LaButti K."/>
            <person name="Drula E."/>
            <person name="Barry K."/>
            <person name="Clum A."/>
            <person name="Lipzen A."/>
            <person name="Mousain D."/>
            <person name="Ng V."/>
            <person name="Wang R."/>
            <person name="Wang X."/>
            <person name="Dai Y."/>
            <person name="Henrissat B."/>
            <person name="Grigoriev I.V."/>
            <person name="Guerin-Laguette A."/>
            <person name="Yu F."/>
            <person name="Martin F.M."/>
        </authorList>
    </citation>
    <scope>NUCLEOTIDE SEQUENCE</scope>
    <source>
        <strain evidence="2">QP</strain>
    </source>
</reference>
<dbReference type="SUPFAM" id="SSF52540">
    <property type="entry name" value="P-loop containing nucleoside triphosphate hydrolases"/>
    <property type="match status" value="1"/>
</dbReference>
<protein>
    <recommendedName>
        <fullName evidence="1">G domain-containing protein</fullName>
    </recommendedName>
</protein>
<name>A0AAD4Q4J2_9AGAM</name>
<keyword evidence="3" id="KW-1185">Reference proteome</keyword>
<dbReference type="GO" id="GO:0005525">
    <property type="term" value="F:GTP binding"/>
    <property type="evidence" value="ECO:0007669"/>
    <property type="project" value="InterPro"/>
</dbReference>
<gene>
    <name evidence="2" type="ORF">EDB92DRAFT_1557739</name>
</gene>
<dbReference type="AlphaFoldDB" id="A0AAD4Q4J2"/>
<evidence type="ECO:0000259" key="1">
    <source>
        <dbReference type="Pfam" id="PF01926"/>
    </source>
</evidence>
<evidence type="ECO:0000313" key="3">
    <source>
        <dbReference type="Proteomes" id="UP001201163"/>
    </source>
</evidence>
<dbReference type="Gene3D" id="3.40.50.300">
    <property type="entry name" value="P-loop containing nucleotide triphosphate hydrolases"/>
    <property type="match status" value="1"/>
</dbReference>
<evidence type="ECO:0000313" key="2">
    <source>
        <dbReference type="EMBL" id="KAH8983751.1"/>
    </source>
</evidence>
<dbReference type="Pfam" id="PF01926">
    <property type="entry name" value="MMR_HSR1"/>
    <property type="match status" value="1"/>
</dbReference>
<comment type="caution">
    <text evidence="2">The sequence shown here is derived from an EMBL/GenBank/DDBJ whole genome shotgun (WGS) entry which is preliminary data.</text>
</comment>
<proteinExistence type="predicted"/>
<organism evidence="2 3">
    <name type="scientific">Lactarius akahatsu</name>
    <dbReference type="NCBI Taxonomy" id="416441"/>
    <lineage>
        <taxon>Eukaryota</taxon>
        <taxon>Fungi</taxon>
        <taxon>Dikarya</taxon>
        <taxon>Basidiomycota</taxon>
        <taxon>Agaricomycotina</taxon>
        <taxon>Agaricomycetes</taxon>
        <taxon>Russulales</taxon>
        <taxon>Russulaceae</taxon>
        <taxon>Lactarius</taxon>
    </lineage>
</organism>
<dbReference type="InterPro" id="IPR027417">
    <property type="entry name" value="P-loop_NTPase"/>
</dbReference>
<dbReference type="Proteomes" id="UP001201163">
    <property type="component" value="Unassembled WGS sequence"/>
</dbReference>
<feature type="domain" description="G" evidence="1">
    <location>
        <begin position="22"/>
        <end position="105"/>
    </location>
</feature>
<dbReference type="InterPro" id="IPR006073">
    <property type="entry name" value="GTP-bd"/>
</dbReference>
<sequence>MGDVSSQVLASFEAREKYRYFRILVIGRANAGKTTLLKRVCNTTEEPCIYDEKSNSLLEPTSERGIHDIDRPFAFASNPQFIFHDSPGFETGDKSQLKKVQSFIEKRAKSTEVDDQLHAIWLLSLSRVIALPNFWRRFCFIPNTARFLLDLEKNFFNEQRAGNIPVIAIFTKFDHLISQVYDANLEEDENREVAERLLKDSLRAPLFEYKFPPRVDVCLEDMHDDDANHQEQVKELIEKTAESLHDLALKILFVSLQQNNLELCVKYVVQS</sequence>
<dbReference type="CDD" id="cd00882">
    <property type="entry name" value="Ras_like_GTPase"/>
    <property type="match status" value="1"/>
</dbReference>
<dbReference type="EMBL" id="JAKELL010000085">
    <property type="protein sequence ID" value="KAH8983751.1"/>
    <property type="molecule type" value="Genomic_DNA"/>
</dbReference>